<dbReference type="Proteomes" id="UP000518752">
    <property type="component" value="Unassembled WGS sequence"/>
</dbReference>
<feature type="domain" description="F-box" evidence="1">
    <location>
        <begin position="94"/>
        <end position="147"/>
    </location>
</feature>
<dbReference type="AlphaFoldDB" id="A0A8H5D3K4"/>
<protein>
    <recommendedName>
        <fullName evidence="1">F-box domain-containing protein</fullName>
    </recommendedName>
</protein>
<dbReference type="Pfam" id="PF12937">
    <property type="entry name" value="F-box-like"/>
    <property type="match status" value="1"/>
</dbReference>
<dbReference type="InterPro" id="IPR001810">
    <property type="entry name" value="F-box_dom"/>
</dbReference>
<evidence type="ECO:0000313" key="3">
    <source>
        <dbReference type="Proteomes" id="UP000518752"/>
    </source>
</evidence>
<name>A0A8H5D3K4_9AGAR</name>
<reference evidence="2 3" key="1">
    <citation type="journal article" date="2020" name="ISME J.">
        <title>Uncovering the hidden diversity of litter-decomposition mechanisms in mushroom-forming fungi.</title>
        <authorList>
            <person name="Floudas D."/>
            <person name="Bentzer J."/>
            <person name="Ahren D."/>
            <person name="Johansson T."/>
            <person name="Persson P."/>
            <person name="Tunlid A."/>
        </authorList>
    </citation>
    <scope>NUCLEOTIDE SEQUENCE [LARGE SCALE GENOMIC DNA]</scope>
    <source>
        <strain evidence="2 3">CBS 406.79</strain>
    </source>
</reference>
<evidence type="ECO:0000259" key="1">
    <source>
        <dbReference type="Pfam" id="PF12937"/>
    </source>
</evidence>
<proteinExistence type="predicted"/>
<evidence type="ECO:0000313" key="2">
    <source>
        <dbReference type="EMBL" id="KAF5352875.1"/>
    </source>
</evidence>
<comment type="caution">
    <text evidence="2">The sequence shown here is derived from an EMBL/GenBank/DDBJ whole genome shotgun (WGS) entry which is preliminary data.</text>
</comment>
<accession>A0A8H5D3K4</accession>
<sequence>MAEASFLHLLSTNFPATDLEIPGVLTAILETERRLRLLEKQFDDLGVNAIDGGAYVADSFVPTQADEISTQLLRSQKEVRDQLLQLHSTLSPLRRLPPEILGLVFSLALPGKGGIQMDNTFVLWRASQVCRLWREILCEGTPHIWSSIEIDCMNTEKSSMTSTLLQLALRRSGTRPLSIRFRFSRRNPFGVLTEMEESCLDLLTKESFRWRELELIYIPIAALARLNASIRNRLPLLCRLIVEDVPASLASDTPSTAEAFGVAPRLEHFSLSGFFRPLRFRLPWSQLVSYTGSFRDLRDFFDVLACADNLTTCDVFLRNFHPGSIIEHSNLQTLRIRGALGGLARIRAPFLQVLVLDELIIQDLVVVSAFIRRTTSIETLELHIPHETGGRDSHDIIYEFMVACRNVSSLKLTGEIDICTICSLLNLSDVLTSSRALIPRLAHLSLSLPPVTDAERVHLLGTMIESRLDPILDDFDGELAPLLSLTLHVSRTAPEVIERLQPLEVSSRLKVIVVTTVI</sequence>
<dbReference type="OrthoDB" id="2898559at2759"/>
<dbReference type="Gene3D" id="1.20.1280.50">
    <property type="match status" value="1"/>
</dbReference>
<organism evidence="2 3">
    <name type="scientific">Collybiopsis confluens</name>
    <dbReference type="NCBI Taxonomy" id="2823264"/>
    <lineage>
        <taxon>Eukaryota</taxon>
        <taxon>Fungi</taxon>
        <taxon>Dikarya</taxon>
        <taxon>Basidiomycota</taxon>
        <taxon>Agaricomycotina</taxon>
        <taxon>Agaricomycetes</taxon>
        <taxon>Agaricomycetidae</taxon>
        <taxon>Agaricales</taxon>
        <taxon>Marasmiineae</taxon>
        <taxon>Omphalotaceae</taxon>
        <taxon>Collybiopsis</taxon>
    </lineage>
</organism>
<keyword evidence="3" id="KW-1185">Reference proteome</keyword>
<dbReference type="EMBL" id="JAACJN010000275">
    <property type="protein sequence ID" value="KAF5352875.1"/>
    <property type="molecule type" value="Genomic_DNA"/>
</dbReference>
<gene>
    <name evidence="2" type="ORF">D9757_012105</name>
</gene>